<organism evidence="1 2">
    <name type="scientific">Novosphingobium nitrogenifigens DSM 19370</name>
    <dbReference type="NCBI Taxonomy" id="983920"/>
    <lineage>
        <taxon>Bacteria</taxon>
        <taxon>Pseudomonadati</taxon>
        <taxon>Pseudomonadota</taxon>
        <taxon>Alphaproteobacteria</taxon>
        <taxon>Sphingomonadales</taxon>
        <taxon>Sphingomonadaceae</taxon>
        <taxon>Novosphingobium</taxon>
    </lineage>
</organism>
<dbReference type="HOGENOM" id="CLU_2424013_0_0_5"/>
<name>F1ZD78_9SPHN</name>
<dbReference type="EMBL" id="AEWJ01000065">
    <property type="protein sequence ID" value="EGD57327.1"/>
    <property type="molecule type" value="Genomic_DNA"/>
</dbReference>
<reference evidence="1 2" key="1">
    <citation type="journal article" date="2012" name="J. Bacteriol.">
        <title>Draft Genome Sequence of Novosphingobium nitrogenifigens Y88T.</title>
        <authorList>
            <person name="Strabala T.J."/>
            <person name="Macdonald L."/>
            <person name="Liu V."/>
            <person name="Smit A.M."/>
        </authorList>
    </citation>
    <scope>NUCLEOTIDE SEQUENCE [LARGE SCALE GENOMIC DNA]</scope>
    <source>
        <strain evidence="1 2">DSM 19370</strain>
    </source>
</reference>
<dbReference type="InParanoid" id="F1ZD78"/>
<protein>
    <submittedName>
        <fullName evidence="1">Uncharacterized protein</fullName>
    </submittedName>
</protein>
<dbReference type="STRING" id="983920.Y88_3636"/>
<accession>F1ZD78</accession>
<sequence length="91" mass="9899">MGISVLLIASLSDSVKPSPENARLVAVCNFIFGAKRAVLPVAVKGSVSLEKTADLQPIGWLKWWSLLADANCLFVKFMQVCRHGVRSSEIL</sequence>
<gene>
    <name evidence="1" type="ORF">Y88_3636</name>
</gene>
<evidence type="ECO:0000313" key="1">
    <source>
        <dbReference type="EMBL" id="EGD57327.1"/>
    </source>
</evidence>
<comment type="caution">
    <text evidence="1">The sequence shown here is derived from an EMBL/GenBank/DDBJ whole genome shotgun (WGS) entry which is preliminary data.</text>
</comment>
<dbReference type="AlphaFoldDB" id="F1ZD78"/>
<keyword evidence="2" id="KW-1185">Reference proteome</keyword>
<dbReference type="Proteomes" id="UP000004728">
    <property type="component" value="Unassembled WGS sequence"/>
</dbReference>
<evidence type="ECO:0000313" key="2">
    <source>
        <dbReference type="Proteomes" id="UP000004728"/>
    </source>
</evidence>
<proteinExistence type="predicted"/>